<keyword evidence="3" id="KW-1185">Reference proteome</keyword>
<accession>A0A7Z1AWI5</accession>
<feature type="binding site" evidence="1">
    <location>
        <position position="82"/>
    </location>
    <ligand>
        <name>Mg(2+)</name>
        <dbReference type="ChEBI" id="CHEBI:18420"/>
        <label>1</label>
        <note>catalytic</note>
    </ligand>
</feature>
<proteinExistence type="predicted"/>
<organism evidence="2 3">
    <name type="scientific">Actinophytocola xinjiangensis</name>
    <dbReference type="NCBI Taxonomy" id="485602"/>
    <lineage>
        <taxon>Bacteria</taxon>
        <taxon>Bacillati</taxon>
        <taxon>Actinomycetota</taxon>
        <taxon>Actinomycetes</taxon>
        <taxon>Pseudonocardiales</taxon>
        <taxon>Pseudonocardiaceae</taxon>
    </lineage>
</organism>
<dbReference type="GO" id="GO:0046872">
    <property type="term" value="F:metal ion binding"/>
    <property type="evidence" value="ECO:0007669"/>
    <property type="project" value="UniProtKB-KW"/>
</dbReference>
<dbReference type="SUPFAM" id="SSF56655">
    <property type="entry name" value="Carbohydrate phosphatase"/>
    <property type="match status" value="1"/>
</dbReference>
<evidence type="ECO:0000256" key="1">
    <source>
        <dbReference type="PIRSR" id="PIRSR600760-2"/>
    </source>
</evidence>
<comment type="caution">
    <text evidence="2">The sequence shown here is derived from an EMBL/GenBank/DDBJ whole genome shotgun (WGS) entry which is preliminary data.</text>
</comment>
<dbReference type="PANTHER" id="PTHR20854:SF4">
    <property type="entry name" value="INOSITOL-1-MONOPHOSPHATASE-RELATED"/>
    <property type="match status" value="1"/>
</dbReference>
<dbReference type="RefSeq" id="WP_075136723.1">
    <property type="nucleotide sequence ID" value="NZ_MSIF01000021.1"/>
</dbReference>
<dbReference type="PRINTS" id="PR00377">
    <property type="entry name" value="IMPHPHTASES"/>
</dbReference>
<dbReference type="GO" id="GO:0007165">
    <property type="term" value="P:signal transduction"/>
    <property type="evidence" value="ECO:0007669"/>
    <property type="project" value="TreeGrafter"/>
</dbReference>
<dbReference type="EMBL" id="MSIF01000021">
    <property type="protein sequence ID" value="OLF06542.1"/>
    <property type="molecule type" value="Genomic_DNA"/>
</dbReference>
<evidence type="ECO:0000313" key="3">
    <source>
        <dbReference type="Proteomes" id="UP000185696"/>
    </source>
</evidence>
<dbReference type="Proteomes" id="UP000185696">
    <property type="component" value="Unassembled WGS sequence"/>
</dbReference>
<evidence type="ECO:0000313" key="2">
    <source>
        <dbReference type="EMBL" id="OLF06542.1"/>
    </source>
</evidence>
<dbReference type="GO" id="GO:0006020">
    <property type="term" value="P:inositol metabolic process"/>
    <property type="evidence" value="ECO:0007669"/>
    <property type="project" value="TreeGrafter"/>
</dbReference>
<dbReference type="Gene3D" id="3.40.190.80">
    <property type="match status" value="1"/>
</dbReference>
<feature type="binding site" evidence="1">
    <location>
        <position position="80"/>
    </location>
    <ligand>
        <name>Mg(2+)</name>
        <dbReference type="ChEBI" id="CHEBI:18420"/>
        <label>1</label>
        <note>catalytic</note>
    </ligand>
</feature>
<dbReference type="PANTHER" id="PTHR20854">
    <property type="entry name" value="INOSITOL MONOPHOSPHATASE"/>
    <property type="match status" value="1"/>
</dbReference>
<dbReference type="AlphaFoldDB" id="A0A7Z1AWI5"/>
<feature type="binding site" evidence="1">
    <location>
        <position position="65"/>
    </location>
    <ligand>
        <name>Mg(2+)</name>
        <dbReference type="ChEBI" id="CHEBI:18420"/>
        <label>1</label>
        <note>catalytic</note>
    </ligand>
</feature>
<protein>
    <submittedName>
        <fullName evidence="2">Phosphatase</fullName>
    </submittedName>
</protein>
<dbReference type="Gene3D" id="3.30.540.10">
    <property type="entry name" value="Fructose-1,6-Bisphosphatase, subunit A, domain 1"/>
    <property type="match status" value="1"/>
</dbReference>
<dbReference type="Pfam" id="PF00459">
    <property type="entry name" value="Inositol_P"/>
    <property type="match status" value="1"/>
</dbReference>
<dbReference type="InterPro" id="IPR000760">
    <property type="entry name" value="Inositol_monophosphatase-like"/>
</dbReference>
<dbReference type="OrthoDB" id="9772456at2"/>
<name>A0A7Z1AWI5_9PSEU</name>
<keyword evidence="1" id="KW-0479">Metal-binding</keyword>
<dbReference type="GO" id="GO:0008934">
    <property type="term" value="F:inositol monophosphate 1-phosphatase activity"/>
    <property type="evidence" value="ECO:0007669"/>
    <property type="project" value="TreeGrafter"/>
</dbReference>
<gene>
    <name evidence="2" type="ORF">BLA60_31755</name>
</gene>
<comment type="cofactor">
    <cofactor evidence="1">
        <name>Mg(2+)</name>
        <dbReference type="ChEBI" id="CHEBI:18420"/>
    </cofactor>
</comment>
<sequence length="257" mass="26991">MVTDAEVAIRAALAAGEEIRRRYGTPLDRVDKGGGDFATEADLAAERAVREVLRAQRPGDAVLGEEYGAAGRGTRTWLVDPLCGTLNFAANTPLVAVNVALRDGDRVTAAASADPLSGEVFWTDGTGAYLGERRLAPAAGDRLVDLNLDPPFPNGADFRVATLLTDDAFAGPWRPRVVSSSVALAWVTAGRRAGYVTDGRLRDSVHFASGIALCQAAGAVVTNLAGGEVHTGVEGLIAAADRVTHRALAGLVRRHWR</sequence>
<reference evidence="2 3" key="1">
    <citation type="submission" date="2016-12" db="EMBL/GenBank/DDBJ databases">
        <title>The draft genome sequence of Actinophytocola xinjiangensis.</title>
        <authorList>
            <person name="Wang W."/>
            <person name="Yuan L."/>
        </authorList>
    </citation>
    <scope>NUCLEOTIDE SEQUENCE [LARGE SCALE GENOMIC DNA]</scope>
    <source>
        <strain evidence="2 3">CGMCC 4.4663</strain>
    </source>
</reference>
<keyword evidence="1" id="KW-0460">Magnesium</keyword>
<dbReference type="CDD" id="cd01637">
    <property type="entry name" value="IMPase_like"/>
    <property type="match status" value="1"/>
</dbReference>